<feature type="compositionally biased region" description="Pro residues" evidence="1">
    <location>
        <begin position="42"/>
        <end position="55"/>
    </location>
</feature>
<dbReference type="EMBL" id="HBNR01058980">
    <property type="protein sequence ID" value="CAE4627136.1"/>
    <property type="molecule type" value="Transcribed_RNA"/>
</dbReference>
<evidence type="ECO:0000313" key="2">
    <source>
        <dbReference type="EMBL" id="CAE4627136.1"/>
    </source>
</evidence>
<dbReference type="Gene3D" id="2.40.50.140">
    <property type="entry name" value="Nucleic acid-binding proteins"/>
    <property type="match status" value="1"/>
</dbReference>
<reference evidence="2" key="1">
    <citation type="submission" date="2021-01" db="EMBL/GenBank/DDBJ databases">
        <authorList>
            <person name="Corre E."/>
            <person name="Pelletier E."/>
            <person name="Niang G."/>
            <person name="Scheremetjew M."/>
            <person name="Finn R."/>
            <person name="Kale V."/>
            <person name="Holt S."/>
            <person name="Cochrane G."/>
            <person name="Meng A."/>
            <person name="Brown T."/>
            <person name="Cohen L."/>
        </authorList>
    </citation>
    <scope>NUCLEOTIDE SEQUENCE</scope>
    <source>
        <strain evidence="2">CCMP3105</strain>
    </source>
</reference>
<name>A0A7S4RWK6_9DINO</name>
<protein>
    <submittedName>
        <fullName evidence="2">Uncharacterized protein</fullName>
    </submittedName>
</protein>
<feature type="compositionally biased region" description="Low complexity" evidence="1">
    <location>
        <begin position="10"/>
        <end position="27"/>
    </location>
</feature>
<gene>
    <name evidence="2" type="ORF">AMON00008_LOCUS41501</name>
</gene>
<proteinExistence type="predicted"/>
<sequence length="381" mass="42736">MAPVKKDWIKQAPKFKAPKFTPAPKLPCFGPGQTIVHLPLQPDQPPPPATPPPPQLAQQYPATSSSAQVTVDRDFQVDKSKRYEGTVVSFAPMEGQGFIKLKQENIAPGGIVFVAASAIRSVDRFPTLEREMEVEFGLMKWKERGVVTLRATSVTMVGGGLIGVQDKEDLQREFIGGPAARFAGRLKFFLPHKSGGFGYVTVEENIAMDLELNLPHEVCVEITEVNCGGRRPKRLDNLEVEFGIFKGDRARYFAHNMTLPGTLPITDEILLNRVVEGDRLYMGMLTYWHWQEHWGFITIDETCVIPDRLKELIEKTHRTVVAPGKHRSVRRSNVYFSALDMAEDFCPEEGMRVYFNLFTDDKGVGATNVIPDSFETLPETE</sequence>
<feature type="region of interest" description="Disordered" evidence="1">
    <location>
        <begin position="1"/>
        <end position="68"/>
    </location>
</feature>
<dbReference type="AlphaFoldDB" id="A0A7S4RWK6"/>
<dbReference type="InterPro" id="IPR012340">
    <property type="entry name" value="NA-bd_OB-fold"/>
</dbReference>
<organism evidence="2">
    <name type="scientific">Alexandrium monilatum</name>
    <dbReference type="NCBI Taxonomy" id="311494"/>
    <lineage>
        <taxon>Eukaryota</taxon>
        <taxon>Sar</taxon>
        <taxon>Alveolata</taxon>
        <taxon>Dinophyceae</taxon>
        <taxon>Gonyaulacales</taxon>
        <taxon>Pyrocystaceae</taxon>
        <taxon>Alexandrium</taxon>
    </lineage>
</organism>
<evidence type="ECO:0000256" key="1">
    <source>
        <dbReference type="SAM" id="MobiDB-lite"/>
    </source>
</evidence>
<accession>A0A7S4RWK6</accession>